<dbReference type="AlphaFoldDB" id="A0A0J9S8E3"/>
<dbReference type="Gene3D" id="3.30.420.610">
    <property type="entry name" value="LOTUS domain-like"/>
    <property type="match status" value="1"/>
</dbReference>
<dbReference type="Pfam" id="PF12872">
    <property type="entry name" value="OST-HTH"/>
    <property type="match status" value="1"/>
</dbReference>
<feature type="domain" description="HTH OST-type" evidence="2">
    <location>
        <begin position="665"/>
        <end position="745"/>
    </location>
</feature>
<name>A0A0J9S8E3_PLAVI</name>
<dbReference type="InterPro" id="IPR025605">
    <property type="entry name" value="OST-HTH/LOTUS_dom"/>
</dbReference>
<evidence type="ECO:0000313" key="4">
    <source>
        <dbReference type="Proteomes" id="UP000053562"/>
    </source>
</evidence>
<reference evidence="3 4" key="1">
    <citation type="submission" date="2011-08" db="EMBL/GenBank/DDBJ databases">
        <title>The Genome Sequence of Plasmodium vivax India VII.</title>
        <authorList>
            <consortium name="The Broad Institute Genome Sequencing Platform"/>
            <consortium name="The Broad Institute Genome Sequencing Center for Infectious Disease"/>
            <person name="Neafsey D."/>
            <person name="Carlton J."/>
            <person name="Barnwell J."/>
            <person name="Collins W."/>
            <person name="Escalante A."/>
            <person name="Mullikin J."/>
            <person name="Saul A."/>
            <person name="Guigo R."/>
            <person name="Camara F."/>
            <person name="Young S.K."/>
            <person name="Zeng Q."/>
            <person name="Gargeya S."/>
            <person name="Fitzgerald M."/>
            <person name="Haas B."/>
            <person name="Abouelleil A."/>
            <person name="Alvarado L."/>
            <person name="Arachchi H.M."/>
            <person name="Berlin A."/>
            <person name="Brown A."/>
            <person name="Chapman S.B."/>
            <person name="Chen Z."/>
            <person name="Dunbar C."/>
            <person name="Freedman E."/>
            <person name="Gearin G."/>
            <person name="Gellesch M."/>
            <person name="Goldberg J."/>
            <person name="Griggs A."/>
            <person name="Gujja S."/>
            <person name="Heiman D."/>
            <person name="Howarth C."/>
            <person name="Larson L."/>
            <person name="Lui A."/>
            <person name="MacDonald P.J.P."/>
            <person name="Montmayeur A."/>
            <person name="Murphy C."/>
            <person name="Neiman D."/>
            <person name="Pearson M."/>
            <person name="Priest M."/>
            <person name="Roberts A."/>
            <person name="Saif S."/>
            <person name="Shea T."/>
            <person name="Shenoy N."/>
            <person name="Sisk P."/>
            <person name="Stolte C."/>
            <person name="Sykes S."/>
            <person name="Wortman J."/>
            <person name="Nusbaum C."/>
            <person name="Birren B."/>
        </authorList>
    </citation>
    <scope>NUCLEOTIDE SEQUENCE [LARGE SCALE GENOMIC DNA]</scope>
    <source>
        <strain evidence="3 4">India VII</strain>
    </source>
</reference>
<dbReference type="PROSITE" id="PS51644">
    <property type="entry name" value="HTH_OST"/>
    <property type="match status" value="1"/>
</dbReference>
<sequence>MSTSPSPTGATPSESVLTLSRTTANGANADNADNTWEKKTLESERYVEINHEKKTALLGDESGKSIWASENTSSLNCDDVKYNYSPCSNTDTIGNGKADAPFNLRVGAAIGEGAENESTPVGAYVEDTLAALAGIHMHAGEEAKEETNIGTIEEINVGTNDDINDDTNTDTNADTNVDTNAEDAVGIRLGINERVCSGETPNIRGGSPRVRGFSTLGRAFGVDADNGNFPFIGGFDTDHCADYGESNWVNYNTNYGGNYGGNYGTNYAVNYVTSCGTSYGGNYGTNYAANYATSCGTNYSTNYGTNYGTNYATNYGTNYTTNYTTNCGTNYGTNYGRRFLPNHSQSLSLSPSAKNLPFHERGLLKTPPSGMYTFFRPNRKYELFKYNQQIKKGVKKSCPINEKYHKAKNEYTSNTGDVPPFKSANKYASCNCAILHKSMNTHKNENECTDIKQIHSDFIFLIIKYLYYERILPEANEVKRKISKYFPDCGVLNTNFVNICREDIHQRFLICKINPHEEEEEEEEKREKAYFRKTFNNENICIYLKDISKDFFINPNDDTESVLQYIPLLFIHIIDRFRLQSSDNNHKGGRYILAETLKHTGPYIFRTMKLGRIIHILQKCIDLNILSYYNNNIIPIFTSMAISKTYVSKMLVNETPDSKNHKENSITLIKDRIYRLLHSYSEDKTKGKGFSLSRLPLIYKNVYKESINIDQIGYSKLTEFINNELSDICFISTQHKFQCILMPLMENEQKHRDKNAKLKKEKQLKESLDYIKNYQWERCISYLHFSNYFRNKKREPQVKRAAPRDPIEQLINNSFLIKHKNYLDRTLKNGSDENVPLLLPLDVFNLPSSYDMYDTYHKSETYYSTNPSEDNSVIKCIDNMQSKCSILYDLEKCVSMDISIEESVNVNHMYHNYPSSYNVFHSLFNDTVEEIPIVDQHRMGI</sequence>
<evidence type="ECO:0000256" key="1">
    <source>
        <dbReference type="SAM" id="MobiDB-lite"/>
    </source>
</evidence>
<feature type="region of interest" description="Disordered" evidence="1">
    <location>
        <begin position="1"/>
        <end position="36"/>
    </location>
</feature>
<dbReference type="EMBL" id="KQ234361">
    <property type="protein sequence ID" value="KMZ78979.1"/>
    <property type="molecule type" value="Genomic_DNA"/>
</dbReference>
<feature type="region of interest" description="Disordered" evidence="1">
    <location>
        <begin position="158"/>
        <end position="177"/>
    </location>
</feature>
<protein>
    <recommendedName>
        <fullName evidence="2">HTH OST-type domain-containing protein</fullName>
    </recommendedName>
</protein>
<dbReference type="InterPro" id="IPR025677">
    <property type="entry name" value="OST-HTH-assoc_dom"/>
</dbReference>
<gene>
    <name evidence="3" type="ORF">PVIIG_00371</name>
</gene>
<organism evidence="3 4">
    <name type="scientific">Plasmodium vivax India VII</name>
    <dbReference type="NCBI Taxonomy" id="1077284"/>
    <lineage>
        <taxon>Eukaryota</taxon>
        <taxon>Sar</taxon>
        <taxon>Alveolata</taxon>
        <taxon>Apicomplexa</taxon>
        <taxon>Aconoidasida</taxon>
        <taxon>Haemosporida</taxon>
        <taxon>Plasmodiidae</taxon>
        <taxon>Plasmodium</taxon>
        <taxon>Plasmodium (Plasmodium)</taxon>
    </lineage>
</organism>
<dbReference type="Proteomes" id="UP000053562">
    <property type="component" value="Unassembled WGS sequence"/>
</dbReference>
<accession>A0A0J9S8E3</accession>
<evidence type="ECO:0000313" key="3">
    <source>
        <dbReference type="EMBL" id="KMZ78979.1"/>
    </source>
</evidence>
<proteinExistence type="predicted"/>
<feature type="compositionally biased region" description="Low complexity" evidence="1">
    <location>
        <begin position="1"/>
        <end position="15"/>
    </location>
</feature>
<evidence type="ECO:0000259" key="2">
    <source>
        <dbReference type="PROSITE" id="PS51644"/>
    </source>
</evidence>
<dbReference type="InterPro" id="IPR041966">
    <property type="entry name" value="LOTUS-like"/>
</dbReference>
<dbReference type="Pfam" id="PF14418">
    <property type="entry name" value="OHA"/>
    <property type="match status" value="1"/>
</dbReference>
<feature type="compositionally biased region" description="Low complexity" evidence="1">
    <location>
        <begin position="22"/>
        <end position="34"/>
    </location>
</feature>
<dbReference type="OrthoDB" id="369831at2759"/>